<dbReference type="AlphaFoldDB" id="A0AAN6VH54"/>
<reference evidence="1" key="2">
    <citation type="submission" date="2023-05" db="EMBL/GenBank/DDBJ databases">
        <authorList>
            <consortium name="Lawrence Berkeley National Laboratory"/>
            <person name="Steindorff A."/>
            <person name="Hensen N."/>
            <person name="Bonometti L."/>
            <person name="Westerberg I."/>
            <person name="Brannstrom I.O."/>
            <person name="Guillou S."/>
            <person name="Cros-Aarteil S."/>
            <person name="Calhoun S."/>
            <person name="Haridas S."/>
            <person name="Kuo A."/>
            <person name="Mondo S."/>
            <person name="Pangilinan J."/>
            <person name="Riley R."/>
            <person name="Labutti K."/>
            <person name="Andreopoulos B."/>
            <person name="Lipzen A."/>
            <person name="Chen C."/>
            <person name="Yanf M."/>
            <person name="Daum C."/>
            <person name="Ng V."/>
            <person name="Clum A."/>
            <person name="Ohm R."/>
            <person name="Martin F."/>
            <person name="Silar P."/>
            <person name="Natvig D."/>
            <person name="Lalanne C."/>
            <person name="Gautier V."/>
            <person name="Ament-Velasquez S.L."/>
            <person name="Kruys A."/>
            <person name="Hutchinson M.I."/>
            <person name="Powell A.J."/>
            <person name="Barry K."/>
            <person name="Miller A.N."/>
            <person name="Grigoriev I.V."/>
            <person name="Debuchy R."/>
            <person name="Gladieux P."/>
            <person name="Thoren M.H."/>
            <person name="Johannesson H."/>
        </authorList>
    </citation>
    <scope>NUCLEOTIDE SEQUENCE</scope>
    <source>
        <strain evidence="1">CBS 538.74</strain>
    </source>
</reference>
<protein>
    <recommendedName>
        <fullName evidence="3">Protein kinase domain-containing protein</fullName>
    </recommendedName>
</protein>
<reference evidence="1" key="1">
    <citation type="journal article" date="2023" name="Mol. Phylogenet. Evol.">
        <title>Genome-scale phylogeny and comparative genomics of the fungal order Sordariales.</title>
        <authorList>
            <person name="Hensen N."/>
            <person name="Bonometti L."/>
            <person name="Westerberg I."/>
            <person name="Brannstrom I.O."/>
            <person name="Guillou S."/>
            <person name="Cros-Aarteil S."/>
            <person name="Calhoun S."/>
            <person name="Haridas S."/>
            <person name="Kuo A."/>
            <person name="Mondo S."/>
            <person name="Pangilinan J."/>
            <person name="Riley R."/>
            <person name="LaButti K."/>
            <person name="Andreopoulos B."/>
            <person name="Lipzen A."/>
            <person name="Chen C."/>
            <person name="Yan M."/>
            <person name="Daum C."/>
            <person name="Ng V."/>
            <person name="Clum A."/>
            <person name="Steindorff A."/>
            <person name="Ohm R.A."/>
            <person name="Martin F."/>
            <person name="Silar P."/>
            <person name="Natvig D.O."/>
            <person name="Lalanne C."/>
            <person name="Gautier V."/>
            <person name="Ament-Velasquez S.L."/>
            <person name="Kruys A."/>
            <person name="Hutchinson M.I."/>
            <person name="Powell A.J."/>
            <person name="Barry K."/>
            <person name="Miller A.N."/>
            <person name="Grigoriev I.V."/>
            <person name="Debuchy R."/>
            <person name="Gladieux P."/>
            <person name="Hiltunen Thoren M."/>
            <person name="Johannesson H."/>
        </authorList>
    </citation>
    <scope>NUCLEOTIDE SEQUENCE</scope>
    <source>
        <strain evidence="1">CBS 538.74</strain>
    </source>
</reference>
<evidence type="ECO:0008006" key="3">
    <source>
        <dbReference type="Google" id="ProtNLM"/>
    </source>
</evidence>
<organism evidence="1 2">
    <name type="scientific">Chaetomidium leptoderma</name>
    <dbReference type="NCBI Taxonomy" id="669021"/>
    <lineage>
        <taxon>Eukaryota</taxon>
        <taxon>Fungi</taxon>
        <taxon>Dikarya</taxon>
        <taxon>Ascomycota</taxon>
        <taxon>Pezizomycotina</taxon>
        <taxon>Sordariomycetes</taxon>
        <taxon>Sordariomycetidae</taxon>
        <taxon>Sordariales</taxon>
        <taxon>Chaetomiaceae</taxon>
        <taxon>Chaetomidium</taxon>
    </lineage>
</organism>
<evidence type="ECO:0000313" key="2">
    <source>
        <dbReference type="Proteomes" id="UP001302745"/>
    </source>
</evidence>
<sequence>MPTRSSNVTPVPYRAGRTLQLQVLRSCCDLPFSQSVTALIRKTLSMTMSPVMEIAIKTRSGSEFRAVLKVYDRRFGRYLRELERRQHAPHTAADEVAFQSFVRQGRMAPFIDELEHNKKTDDIARRTCDYYDSTPEGPAKFEAALWHECVEHFECETETYARLEDLQGNLIPRMYAHVRIAPSSHDESAVVHVPADLLQSQTAESYFKVRGVLLQVIDGYRLWDIATSPGAAPADPTAWPAIIQAAVDAAHEINRRGVRMEDSAPRNVMVDARAQKPFIIDLAQCRFKDKMIKRWLRSGWTDGVDDWDPDVEYWEWVAQRDNPGAIAAIMRTQLRQQKGMELDVKLPDYDEIIMEIKRSKELDRQNTSWGTSWPMNGRT</sequence>
<name>A0AAN6VH54_9PEZI</name>
<gene>
    <name evidence="1" type="ORF">C8A00DRAFT_45403</name>
</gene>
<proteinExistence type="predicted"/>
<keyword evidence="2" id="KW-1185">Reference proteome</keyword>
<evidence type="ECO:0000313" key="1">
    <source>
        <dbReference type="EMBL" id="KAK4151398.1"/>
    </source>
</evidence>
<accession>A0AAN6VH54</accession>
<dbReference type="EMBL" id="MU857018">
    <property type="protein sequence ID" value="KAK4151398.1"/>
    <property type="molecule type" value="Genomic_DNA"/>
</dbReference>
<comment type="caution">
    <text evidence="1">The sequence shown here is derived from an EMBL/GenBank/DDBJ whole genome shotgun (WGS) entry which is preliminary data.</text>
</comment>
<dbReference type="Proteomes" id="UP001302745">
    <property type="component" value="Unassembled WGS sequence"/>
</dbReference>